<feature type="region of interest" description="Disordered" evidence="1">
    <location>
        <begin position="1"/>
        <end position="21"/>
    </location>
</feature>
<feature type="transmembrane region" description="Helical" evidence="2">
    <location>
        <begin position="26"/>
        <end position="45"/>
    </location>
</feature>
<accession>A0ABX4QMU8</accession>
<gene>
    <name evidence="3" type="ORF">ATI14_5242</name>
</gene>
<evidence type="ECO:0000256" key="1">
    <source>
        <dbReference type="SAM" id="MobiDB-lite"/>
    </source>
</evidence>
<keyword evidence="2" id="KW-0812">Transmembrane</keyword>
<name>A0ABX4QMU8_PSETO</name>
<organism evidence="3 4">
    <name type="scientific">Pseudomonas tolaasii NCPPB 2192</name>
    <dbReference type="NCBI Taxonomy" id="564423"/>
    <lineage>
        <taxon>Bacteria</taxon>
        <taxon>Pseudomonadati</taxon>
        <taxon>Pseudomonadota</taxon>
        <taxon>Gammaproteobacteria</taxon>
        <taxon>Pseudomonadales</taxon>
        <taxon>Pseudomonadaceae</taxon>
        <taxon>Pseudomonas</taxon>
    </lineage>
</organism>
<evidence type="ECO:0008006" key="5">
    <source>
        <dbReference type="Google" id="ProtNLM"/>
    </source>
</evidence>
<dbReference type="Proteomes" id="UP000232891">
    <property type="component" value="Unassembled WGS sequence"/>
</dbReference>
<dbReference type="EMBL" id="PHHD01000001">
    <property type="protein sequence ID" value="PKA78159.1"/>
    <property type="molecule type" value="Genomic_DNA"/>
</dbReference>
<evidence type="ECO:0000313" key="4">
    <source>
        <dbReference type="Proteomes" id="UP000232891"/>
    </source>
</evidence>
<reference evidence="3 4" key="1">
    <citation type="submission" date="2017-11" db="EMBL/GenBank/DDBJ databases">
        <title>Genome sequencing of a diverse group of Pseudomonas species.</title>
        <authorList>
            <person name="Loper J."/>
        </authorList>
    </citation>
    <scope>NUCLEOTIDE SEQUENCE [LARGE SCALE GENOMIC DNA]</scope>
    <source>
        <strain evidence="3 4">NCPPB 2192</strain>
    </source>
</reference>
<evidence type="ECO:0000256" key="2">
    <source>
        <dbReference type="SAM" id="Phobius"/>
    </source>
</evidence>
<proteinExistence type="predicted"/>
<keyword evidence="2" id="KW-1133">Transmembrane helix</keyword>
<keyword evidence="2" id="KW-0472">Membrane</keyword>
<keyword evidence="4" id="KW-1185">Reference proteome</keyword>
<comment type="caution">
    <text evidence="3">The sequence shown here is derived from an EMBL/GenBank/DDBJ whole genome shotgun (WGS) entry which is preliminary data.</text>
</comment>
<sequence>MTPCATKSAGRASAMSLPEPSASDNARYFVIGVVCVAVLLGAYFVRLNAQVDQQREQASEQLALCRHVENIARATIPGNLEPGLTCEELKARYSKTSAPL</sequence>
<protein>
    <recommendedName>
        <fullName evidence="5">Conjugative transfer region protein TrbK</fullName>
    </recommendedName>
</protein>
<evidence type="ECO:0000313" key="3">
    <source>
        <dbReference type="EMBL" id="PKA78159.1"/>
    </source>
</evidence>